<sequence>MNSSSVAARILAIAAAAGLGSMSAFAQESDSAVLEDVVVTADREQVEAEGYRTRRSASATKTDSPLEEVPQAVSVIPATVLEDLDSPRIEKALDYAGGVARQNDFGGLTMYEYSIRGLTTSEFYKDGFSVNRGYMNPQDPSNVERIDVLKGPASSLYGRGDPGGTINIVSKRPQNDQFARLDLSAGRWDRYRSSLDVNTPLDDEGTMLYRMNLAVEDNNSFRDYRSSERQFFAPAFSWELTPQTRLLVQAEVIRSSQVFDRGVVAPNDHLGSVSRSDFFGEPRDGEIDNNNESLQAEIEHDLNASWTVRLASHYKQGRLSGGATEASRLLADGRTLNREYRYRDYDWQDSITQLELRGLVYTGDIEHSLLIGTEYERYAKAEAVLRTPPLSQIDIYEPVYGQPRLPFSVGPDGRSTDRHELVHSRSLNLQDQMRFSEKLFGVIGARYDHYEHRLDNEVKVTDKRTEQTHEKITPRIGALYQFTPEVAVFANASQSFKPNTGAPRPGTGTSFDPEEGVGYEAGFKFDLLDSRLGMTIAAFHLTKENVLTADPVDSTYQIAAGEVRSRGIDLQLTGQLTDEVRLIGAYAYVDAEVIEDNTLARGSHLPNVPEHSGSLLGVYEFLDGGLRGLELGGGVNYVGDRSGNVADSGFELPGYTTVDLLARYKATQHLTLGVNLNNAFDRTYYERSYSNVWVMPGEPRNLSLSLSLNL</sequence>
<comment type="function">
    <text evidence="15">Transports the metallophore pseudopaline, which is involved in the acquisition of nickel and zinc, and thus enables bacterial growth inside the host, where metal access is limited. Is probably involved in the import of pseudopaline-metal complexes.</text>
</comment>
<evidence type="ECO:0000313" key="23">
    <source>
        <dbReference type="EMBL" id="RBA59912.1"/>
    </source>
</evidence>
<evidence type="ECO:0000256" key="18">
    <source>
        <dbReference type="RuleBase" id="RU003357"/>
    </source>
</evidence>
<keyword evidence="11" id="KW-0921">Nickel transport</keyword>
<gene>
    <name evidence="23" type="ORF">DQ403_08120</name>
    <name evidence="22" type="ORF">KQ248_04895</name>
</gene>
<keyword evidence="9" id="KW-0406">Ion transport</keyword>
<evidence type="ECO:0000256" key="19">
    <source>
        <dbReference type="SAM" id="SignalP"/>
    </source>
</evidence>
<comment type="subcellular location">
    <subcellularLocation>
        <location evidence="1 17">Cell outer membrane</location>
        <topology evidence="1 17">Multi-pass membrane protein</topology>
    </subcellularLocation>
</comment>
<comment type="similarity">
    <text evidence="2 17 18">Belongs to the TonB-dependent receptor family.</text>
</comment>
<protein>
    <recommendedName>
        <fullName evidence="16">Metal-pseudopaline receptor CntO</fullName>
    </recommendedName>
</protein>
<evidence type="ECO:0000256" key="7">
    <source>
        <dbReference type="ARBA" id="ARBA00022729"/>
    </source>
</evidence>
<reference evidence="23 24" key="1">
    <citation type="submission" date="2018-06" db="EMBL/GenBank/DDBJ databases">
        <title>Whole genome sequencing of four bacterial strains from South Shetland trench revealing bio-synthetic gene clusters.</title>
        <authorList>
            <person name="Abdel-Mageed W.M."/>
            <person name="Lehri B."/>
            <person name="Jarmusch S.A."/>
            <person name="Miranda K."/>
            <person name="Goodfellow M."/>
            <person name="Jaspars M."/>
            <person name="Karlyshev A.V."/>
        </authorList>
    </citation>
    <scope>NUCLEOTIDE SEQUENCE [LARGE SCALE GENOMIC DNA]</scope>
    <source>
        <strain evidence="23 24">SST2</strain>
    </source>
</reference>
<dbReference type="GO" id="GO:0006829">
    <property type="term" value="P:zinc ion transport"/>
    <property type="evidence" value="ECO:0007669"/>
    <property type="project" value="UniProtKB-KW"/>
</dbReference>
<dbReference type="InterPro" id="IPR039426">
    <property type="entry name" value="TonB-dep_rcpt-like"/>
</dbReference>
<feature type="domain" description="TonB-dependent receptor-like beta-barrel" evidence="20">
    <location>
        <begin position="240"/>
        <end position="678"/>
    </location>
</feature>
<dbReference type="GO" id="GO:0015891">
    <property type="term" value="P:siderophore transport"/>
    <property type="evidence" value="ECO:0007669"/>
    <property type="project" value="InterPro"/>
</dbReference>
<dbReference type="EMBL" id="QNTV01000004">
    <property type="protein sequence ID" value="RBA59912.1"/>
    <property type="molecule type" value="Genomic_DNA"/>
</dbReference>
<dbReference type="GO" id="GO:0038023">
    <property type="term" value="F:signaling receptor activity"/>
    <property type="evidence" value="ECO:0007669"/>
    <property type="project" value="InterPro"/>
</dbReference>
<dbReference type="InterPro" id="IPR037066">
    <property type="entry name" value="Plug_dom_sf"/>
</dbReference>
<dbReference type="InterPro" id="IPR010105">
    <property type="entry name" value="TonB_sidphr_rcpt"/>
</dbReference>
<evidence type="ECO:0000259" key="20">
    <source>
        <dbReference type="Pfam" id="PF00593"/>
    </source>
</evidence>
<evidence type="ECO:0000313" key="24">
    <source>
        <dbReference type="Proteomes" id="UP000252554"/>
    </source>
</evidence>
<evidence type="ECO:0000313" key="25">
    <source>
        <dbReference type="Proteomes" id="UP000683436"/>
    </source>
</evidence>
<keyword evidence="13 23" id="KW-0675">Receptor</keyword>
<evidence type="ECO:0000256" key="10">
    <source>
        <dbReference type="ARBA" id="ARBA00023077"/>
    </source>
</evidence>
<dbReference type="GO" id="GO:0015344">
    <property type="term" value="F:siderophore uptake transmembrane transporter activity"/>
    <property type="evidence" value="ECO:0007669"/>
    <property type="project" value="TreeGrafter"/>
</dbReference>
<name>A0A365PWG6_9GAMM</name>
<evidence type="ECO:0000256" key="17">
    <source>
        <dbReference type="PROSITE-ProRule" id="PRU01360"/>
    </source>
</evidence>
<evidence type="ECO:0000256" key="13">
    <source>
        <dbReference type="ARBA" id="ARBA00023170"/>
    </source>
</evidence>
<proteinExistence type="inferred from homology"/>
<evidence type="ECO:0000256" key="14">
    <source>
        <dbReference type="ARBA" id="ARBA00023237"/>
    </source>
</evidence>
<dbReference type="AlphaFoldDB" id="A0A365PWG6"/>
<keyword evidence="3 17" id="KW-0813">Transport</keyword>
<dbReference type="EMBL" id="CP076683">
    <property type="protein sequence ID" value="QWV18024.1"/>
    <property type="molecule type" value="Genomic_DNA"/>
</dbReference>
<keyword evidence="25" id="KW-1185">Reference proteome</keyword>
<evidence type="ECO:0000256" key="12">
    <source>
        <dbReference type="ARBA" id="ARBA00023136"/>
    </source>
</evidence>
<dbReference type="Gene3D" id="2.40.170.20">
    <property type="entry name" value="TonB-dependent receptor, beta-barrel domain"/>
    <property type="match status" value="1"/>
</dbReference>
<keyword evidence="14 17" id="KW-0998">Cell outer membrane</keyword>
<dbReference type="Pfam" id="PF00593">
    <property type="entry name" value="TonB_dep_Rec_b-barrel"/>
    <property type="match status" value="1"/>
</dbReference>
<evidence type="ECO:0000256" key="9">
    <source>
        <dbReference type="ARBA" id="ARBA00023065"/>
    </source>
</evidence>
<dbReference type="CDD" id="cd01347">
    <property type="entry name" value="ligand_gated_channel"/>
    <property type="match status" value="1"/>
</dbReference>
<dbReference type="FunFam" id="2.170.130.10:FF:000001">
    <property type="entry name" value="Catecholate siderophore TonB-dependent receptor"/>
    <property type="match status" value="1"/>
</dbReference>
<evidence type="ECO:0000256" key="5">
    <source>
        <dbReference type="ARBA" id="ARBA00022596"/>
    </source>
</evidence>
<evidence type="ECO:0000256" key="6">
    <source>
        <dbReference type="ARBA" id="ARBA00022692"/>
    </source>
</evidence>
<keyword evidence="10 18" id="KW-0798">TonB box</keyword>
<dbReference type="Gene3D" id="2.170.130.10">
    <property type="entry name" value="TonB-dependent receptor, plug domain"/>
    <property type="match status" value="1"/>
</dbReference>
<dbReference type="InterPro" id="IPR000531">
    <property type="entry name" value="Beta-barrel_TonB"/>
</dbReference>
<dbReference type="Proteomes" id="UP000252554">
    <property type="component" value="Unassembled WGS sequence"/>
</dbReference>
<feature type="domain" description="TonB-dependent receptor plug" evidence="21">
    <location>
        <begin position="66"/>
        <end position="165"/>
    </location>
</feature>
<dbReference type="FunFam" id="2.40.170.20:FF:000005">
    <property type="entry name" value="TonB-dependent siderophore receptor"/>
    <property type="match status" value="1"/>
</dbReference>
<dbReference type="SUPFAM" id="SSF56935">
    <property type="entry name" value="Porins"/>
    <property type="match status" value="1"/>
</dbReference>
<evidence type="ECO:0000256" key="8">
    <source>
        <dbReference type="ARBA" id="ARBA00022906"/>
    </source>
</evidence>
<evidence type="ECO:0000256" key="2">
    <source>
        <dbReference type="ARBA" id="ARBA00009810"/>
    </source>
</evidence>
<keyword evidence="4 17" id="KW-1134">Transmembrane beta strand</keyword>
<dbReference type="Pfam" id="PF07715">
    <property type="entry name" value="Plug"/>
    <property type="match status" value="1"/>
</dbReference>
<reference evidence="22 25" key="2">
    <citation type="submission" date="2021-06" db="EMBL/GenBank/DDBJ databases">
        <title>Microbial metabolic specificity influences pelagic lipid remineralization.</title>
        <authorList>
            <person name="Behrendt L."/>
            <person name="Hunter J.E."/>
            <person name="Alcolombri U."/>
            <person name="Smriga S."/>
            <person name="Mincer T."/>
            <person name="Lowenstein D.P."/>
            <person name="Peaudecerf F.J."/>
            <person name="Fernandez V.I."/>
            <person name="Fredricks H."/>
            <person name="Almblad H."/>
            <person name="Harrison J.J."/>
            <person name="Stocker R."/>
            <person name="Van Mooy B.A.S."/>
        </authorList>
    </citation>
    <scope>NUCLEOTIDE SEQUENCE [LARGE SCALE GENOMIC DNA]</scope>
    <source>
        <strain evidence="22 25">A252</strain>
    </source>
</reference>
<keyword evidence="6 17" id="KW-0812">Transmembrane</keyword>
<dbReference type="NCBIfam" id="TIGR01783">
    <property type="entry name" value="TonB-siderophor"/>
    <property type="match status" value="1"/>
</dbReference>
<dbReference type="GO" id="GO:0009279">
    <property type="term" value="C:cell outer membrane"/>
    <property type="evidence" value="ECO:0007669"/>
    <property type="project" value="UniProtKB-SubCell"/>
</dbReference>
<dbReference type="PANTHER" id="PTHR32552">
    <property type="entry name" value="FERRICHROME IRON RECEPTOR-RELATED"/>
    <property type="match status" value="1"/>
</dbReference>
<dbReference type="RefSeq" id="WP_128119936.1">
    <property type="nucleotide sequence ID" value="NZ_CP076683.1"/>
</dbReference>
<evidence type="ECO:0000256" key="3">
    <source>
        <dbReference type="ARBA" id="ARBA00022448"/>
    </source>
</evidence>
<accession>A0A365PWG6</accession>
<evidence type="ECO:0000313" key="22">
    <source>
        <dbReference type="EMBL" id="QWV18024.1"/>
    </source>
</evidence>
<organism evidence="23 24">
    <name type="scientific">Stutzerimonas zhaodongensis</name>
    <dbReference type="NCBI Taxonomy" id="1176257"/>
    <lineage>
        <taxon>Bacteria</taxon>
        <taxon>Pseudomonadati</taxon>
        <taxon>Pseudomonadota</taxon>
        <taxon>Gammaproteobacteria</taxon>
        <taxon>Pseudomonadales</taxon>
        <taxon>Pseudomonadaceae</taxon>
        <taxon>Stutzerimonas</taxon>
    </lineage>
</organism>
<feature type="signal peptide" evidence="19">
    <location>
        <begin position="1"/>
        <end position="26"/>
    </location>
</feature>
<keyword evidence="8" id="KW-0862">Zinc</keyword>
<evidence type="ECO:0000256" key="15">
    <source>
        <dbReference type="ARBA" id="ARBA00056786"/>
    </source>
</evidence>
<evidence type="ECO:0000259" key="21">
    <source>
        <dbReference type="Pfam" id="PF07715"/>
    </source>
</evidence>
<dbReference type="PROSITE" id="PS52016">
    <property type="entry name" value="TONB_DEPENDENT_REC_3"/>
    <property type="match status" value="1"/>
</dbReference>
<dbReference type="PANTHER" id="PTHR32552:SF90">
    <property type="entry name" value="METAL-PSEUDOPALINE RECEPTOR CNTO"/>
    <property type="match status" value="1"/>
</dbReference>
<dbReference type="InterPro" id="IPR012910">
    <property type="entry name" value="Plug_dom"/>
</dbReference>
<evidence type="ECO:0000256" key="11">
    <source>
        <dbReference type="ARBA" id="ARBA00023112"/>
    </source>
</evidence>
<dbReference type="Proteomes" id="UP000683436">
    <property type="component" value="Chromosome"/>
</dbReference>
<evidence type="ECO:0000256" key="1">
    <source>
        <dbReference type="ARBA" id="ARBA00004571"/>
    </source>
</evidence>
<feature type="chain" id="PRO_5017041903" description="Metal-pseudopaline receptor CntO" evidence="19">
    <location>
        <begin position="27"/>
        <end position="710"/>
    </location>
</feature>
<keyword evidence="5" id="KW-0533">Nickel</keyword>
<dbReference type="InterPro" id="IPR036942">
    <property type="entry name" value="Beta-barrel_TonB_sf"/>
</dbReference>
<evidence type="ECO:0000256" key="4">
    <source>
        <dbReference type="ARBA" id="ARBA00022452"/>
    </source>
</evidence>
<dbReference type="GO" id="GO:0015675">
    <property type="term" value="P:nickel cation transport"/>
    <property type="evidence" value="ECO:0007669"/>
    <property type="project" value="UniProtKB-KW"/>
</dbReference>
<keyword evidence="12 17" id="KW-0472">Membrane</keyword>
<evidence type="ECO:0000256" key="16">
    <source>
        <dbReference type="ARBA" id="ARBA00072467"/>
    </source>
</evidence>
<keyword evidence="7 19" id="KW-0732">Signal</keyword>
<keyword evidence="8" id="KW-0864">Zinc transport</keyword>